<dbReference type="Proteomes" id="UP000054248">
    <property type="component" value="Unassembled WGS sequence"/>
</dbReference>
<organism evidence="1 2">
    <name type="scientific">Tulasnella calospora MUT 4182</name>
    <dbReference type="NCBI Taxonomy" id="1051891"/>
    <lineage>
        <taxon>Eukaryota</taxon>
        <taxon>Fungi</taxon>
        <taxon>Dikarya</taxon>
        <taxon>Basidiomycota</taxon>
        <taxon>Agaricomycotina</taxon>
        <taxon>Agaricomycetes</taxon>
        <taxon>Cantharellales</taxon>
        <taxon>Tulasnellaceae</taxon>
        <taxon>Tulasnella</taxon>
    </lineage>
</organism>
<name>A0A0C3KJH2_9AGAM</name>
<accession>A0A0C3KJH2</accession>
<evidence type="ECO:0000313" key="1">
    <source>
        <dbReference type="EMBL" id="KIO21623.1"/>
    </source>
</evidence>
<dbReference type="EMBL" id="KN823133">
    <property type="protein sequence ID" value="KIO21623.1"/>
    <property type="molecule type" value="Genomic_DNA"/>
</dbReference>
<keyword evidence="2" id="KW-1185">Reference proteome</keyword>
<evidence type="ECO:0000313" key="2">
    <source>
        <dbReference type="Proteomes" id="UP000054248"/>
    </source>
</evidence>
<dbReference type="HOGENOM" id="CLU_2225131_0_0_1"/>
<protein>
    <submittedName>
        <fullName evidence="1">Uncharacterized protein</fullName>
    </submittedName>
</protein>
<gene>
    <name evidence="1" type="ORF">M407DRAFT_28831</name>
</gene>
<proteinExistence type="predicted"/>
<reference evidence="2" key="2">
    <citation type="submission" date="2015-01" db="EMBL/GenBank/DDBJ databases">
        <title>Evolutionary Origins and Diversification of the Mycorrhizal Mutualists.</title>
        <authorList>
            <consortium name="DOE Joint Genome Institute"/>
            <consortium name="Mycorrhizal Genomics Consortium"/>
            <person name="Kohler A."/>
            <person name="Kuo A."/>
            <person name="Nagy L.G."/>
            <person name="Floudas D."/>
            <person name="Copeland A."/>
            <person name="Barry K.W."/>
            <person name="Cichocki N."/>
            <person name="Veneault-Fourrey C."/>
            <person name="LaButti K."/>
            <person name="Lindquist E.A."/>
            <person name="Lipzen A."/>
            <person name="Lundell T."/>
            <person name="Morin E."/>
            <person name="Murat C."/>
            <person name="Riley R."/>
            <person name="Ohm R."/>
            <person name="Sun H."/>
            <person name="Tunlid A."/>
            <person name="Henrissat B."/>
            <person name="Grigoriev I.V."/>
            <person name="Hibbett D.S."/>
            <person name="Martin F."/>
        </authorList>
    </citation>
    <scope>NUCLEOTIDE SEQUENCE [LARGE SCALE GENOMIC DNA]</scope>
    <source>
        <strain evidence="2">MUT 4182</strain>
    </source>
</reference>
<reference evidence="1 2" key="1">
    <citation type="submission" date="2014-04" db="EMBL/GenBank/DDBJ databases">
        <authorList>
            <consortium name="DOE Joint Genome Institute"/>
            <person name="Kuo A."/>
            <person name="Girlanda M."/>
            <person name="Perotto S."/>
            <person name="Kohler A."/>
            <person name="Nagy L.G."/>
            <person name="Floudas D."/>
            <person name="Copeland A."/>
            <person name="Barry K.W."/>
            <person name="Cichocki N."/>
            <person name="Veneault-Fourrey C."/>
            <person name="LaButti K."/>
            <person name="Lindquist E.A."/>
            <person name="Lipzen A."/>
            <person name="Lundell T."/>
            <person name="Morin E."/>
            <person name="Murat C."/>
            <person name="Sun H."/>
            <person name="Tunlid A."/>
            <person name="Henrissat B."/>
            <person name="Grigoriev I.V."/>
            <person name="Hibbett D.S."/>
            <person name="Martin F."/>
            <person name="Nordberg H.P."/>
            <person name="Cantor M.N."/>
            <person name="Hua S.X."/>
        </authorList>
    </citation>
    <scope>NUCLEOTIDE SEQUENCE [LARGE SCALE GENOMIC DNA]</scope>
    <source>
        <strain evidence="1 2">MUT 4182</strain>
    </source>
</reference>
<dbReference type="AlphaFoldDB" id="A0A0C3KJH2"/>
<sequence length="106" mass="11814">MYTEELFVQVNGPQQRCCLSNLVSPSSNDVRFIDQLAGSPAVCLRPLNATRAADGMAFIRIRDEIIPGLSERISTKVIGCTKIRCIAARIGDLFFWMAWSYLGGDW</sequence>